<dbReference type="InterPro" id="IPR047650">
    <property type="entry name" value="Transpos_IS110"/>
</dbReference>
<dbReference type="Pfam" id="PF02371">
    <property type="entry name" value="Transposase_20"/>
    <property type="match status" value="1"/>
</dbReference>
<dbReference type="Proteomes" id="UP001602287">
    <property type="component" value="Unassembled WGS sequence"/>
</dbReference>
<feature type="domain" description="Transposase IS110-like N-terminal" evidence="1">
    <location>
        <begin position="15"/>
        <end position="167"/>
    </location>
</feature>
<dbReference type="NCBIfam" id="NF033542">
    <property type="entry name" value="transpos_IS110"/>
    <property type="match status" value="1"/>
</dbReference>
<accession>A0ABW6VP21</accession>
<gene>
    <name evidence="3" type="ORF">ACFY3B_05110</name>
</gene>
<sequence length="354" mass="38071">MPSAAPSAPAPVVIAIDPHKASWTAVAVDNRLQPLAAIRIEVNRDGYRQLRRFAGRWPHATWAVEGATGLGAALTARLSADGVDVVDVPAKLARRVRLLSTGHGRKTDQADTLSVGIAAHTAARLNTAVVDEAIAALRCLTEHRDDLVRSRTQIVNRLHALLAQLIPAGLPRGLTADNAAAALRSIRPRAVLARTMRQVAVDLLGEVRRLDRRITEATATLSAAAAASGTTLTDLHGIGDVTAAKILARSGAVNRFRSESAFASYCGVAPIEVSSGDIQRHRLSRAGDRQLNYALHVMAMAQIKRATPGRDYYQRKRAAGKTHKEAMRCLKRRLADVVYRTMIKDTETSLLPAG</sequence>
<evidence type="ECO:0000259" key="1">
    <source>
        <dbReference type="Pfam" id="PF01548"/>
    </source>
</evidence>
<feature type="domain" description="Transposase IS116/IS110/IS902 C-terminal" evidence="2">
    <location>
        <begin position="231"/>
        <end position="314"/>
    </location>
</feature>
<dbReference type="InterPro" id="IPR002525">
    <property type="entry name" value="Transp_IS110-like_N"/>
</dbReference>
<evidence type="ECO:0000313" key="4">
    <source>
        <dbReference type="Proteomes" id="UP001602287"/>
    </source>
</evidence>
<dbReference type="PANTHER" id="PTHR33055:SF16">
    <property type="entry name" value="TRANSPOSASE FOR INSERTION SEQUENCE ELEMENT IS1547"/>
    <property type="match status" value="1"/>
</dbReference>
<keyword evidence="4" id="KW-1185">Reference proteome</keyword>
<evidence type="ECO:0000259" key="2">
    <source>
        <dbReference type="Pfam" id="PF02371"/>
    </source>
</evidence>
<organism evidence="3 4">
    <name type="scientific">Micromonospora parva</name>
    <dbReference type="NCBI Taxonomy" id="1464048"/>
    <lineage>
        <taxon>Bacteria</taxon>
        <taxon>Bacillati</taxon>
        <taxon>Actinomycetota</taxon>
        <taxon>Actinomycetes</taxon>
        <taxon>Micromonosporales</taxon>
        <taxon>Micromonosporaceae</taxon>
        <taxon>Micromonospora</taxon>
    </lineage>
</organism>
<proteinExistence type="predicted"/>
<comment type="caution">
    <text evidence="3">The sequence shown here is derived from an EMBL/GenBank/DDBJ whole genome shotgun (WGS) entry which is preliminary data.</text>
</comment>
<dbReference type="RefSeq" id="WP_358135215.1">
    <property type="nucleotide sequence ID" value="NZ_JBEZDH010000004.1"/>
</dbReference>
<dbReference type="EMBL" id="JBIAZM010000002">
    <property type="protein sequence ID" value="MFF5198971.1"/>
    <property type="molecule type" value="Genomic_DNA"/>
</dbReference>
<dbReference type="Pfam" id="PF01548">
    <property type="entry name" value="DEDD_Tnp_IS110"/>
    <property type="match status" value="1"/>
</dbReference>
<reference evidence="3 4" key="1">
    <citation type="submission" date="2024-10" db="EMBL/GenBank/DDBJ databases">
        <title>The Natural Products Discovery Center: Release of the First 8490 Sequenced Strains for Exploring Actinobacteria Biosynthetic Diversity.</title>
        <authorList>
            <person name="Kalkreuter E."/>
            <person name="Kautsar S.A."/>
            <person name="Yang D."/>
            <person name="Bader C.D."/>
            <person name="Teijaro C.N."/>
            <person name="Fluegel L."/>
            <person name="Davis C.M."/>
            <person name="Simpson J.R."/>
            <person name="Lauterbach L."/>
            <person name="Steele A.D."/>
            <person name="Gui C."/>
            <person name="Meng S."/>
            <person name="Li G."/>
            <person name="Viehrig K."/>
            <person name="Ye F."/>
            <person name="Su P."/>
            <person name="Kiefer A.F."/>
            <person name="Nichols A."/>
            <person name="Cepeda A.J."/>
            <person name="Yan W."/>
            <person name="Fan B."/>
            <person name="Jiang Y."/>
            <person name="Adhikari A."/>
            <person name="Zheng C.-J."/>
            <person name="Schuster L."/>
            <person name="Cowan T.M."/>
            <person name="Smanski M.J."/>
            <person name="Chevrette M.G."/>
            <person name="De Carvalho L.P.S."/>
            <person name="Shen B."/>
        </authorList>
    </citation>
    <scope>NUCLEOTIDE SEQUENCE [LARGE SCALE GENOMIC DNA]</scope>
    <source>
        <strain evidence="3 4">NPDC000140</strain>
    </source>
</reference>
<name>A0ABW6VP21_9ACTN</name>
<evidence type="ECO:0000313" key="3">
    <source>
        <dbReference type="EMBL" id="MFF5198971.1"/>
    </source>
</evidence>
<protein>
    <submittedName>
        <fullName evidence="3">IS110 family transposase</fullName>
    </submittedName>
</protein>
<dbReference type="InterPro" id="IPR003346">
    <property type="entry name" value="Transposase_20"/>
</dbReference>
<dbReference type="PANTHER" id="PTHR33055">
    <property type="entry name" value="TRANSPOSASE FOR INSERTION SEQUENCE ELEMENT IS1111A"/>
    <property type="match status" value="1"/>
</dbReference>